<dbReference type="AlphaFoldDB" id="A0A4R3L2A0"/>
<dbReference type="PANTHER" id="PTHR43840">
    <property type="entry name" value="MITOCHONDRIAL METAL TRANSPORTER 1-RELATED"/>
    <property type="match status" value="1"/>
</dbReference>
<feature type="transmembrane region" description="Helical" evidence="7">
    <location>
        <begin position="49"/>
        <end position="66"/>
    </location>
</feature>
<dbReference type="EMBL" id="SMAG01000008">
    <property type="protein sequence ID" value="TCS93312.1"/>
    <property type="molecule type" value="Genomic_DNA"/>
</dbReference>
<name>A0A4R3L2A0_9BACL</name>
<dbReference type="InterPro" id="IPR058533">
    <property type="entry name" value="Cation_efflux_TM"/>
</dbReference>
<evidence type="ECO:0000313" key="10">
    <source>
        <dbReference type="EMBL" id="TCS93312.1"/>
    </source>
</evidence>
<dbReference type="InterPro" id="IPR002524">
    <property type="entry name" value="Cation_efflux"/>
</dbReference>
<evidence type="ECO:0000256" key="1">
    <source>
        <dbReference type="ARBA" id="ARBA00004141"/>
    </source>
</evidence>
<gene>
    <name evidence="10" type="ORF">EDD58_108143</name>
</gene>
<evidence type="ECO:0000256" key="5">
    <source>
        <dbReference type="ARBA" id="ARBA00022989"/>
    </source>
</evidence>
<dbReference type="GO" id="GO:0008324">
    <property type="term" value="F:monoatomic cation transmembrane transporter activity"/>
    <property type="evidence" value="ECO:0007669"/>
    <property type="project" value="InterPro"/>
</dbReference>
<evidence type="ECO:0000256" key="2">
    <source>
        <dbReference type="ARBA" id="ARBA00008114"/>
    </source>
</evidence>
<dbReference type="SUPFAM" id="SSF160240">
    <property type="entry name" value="Cation efflux protein cytoplasmic domain-like"/>
    <property type="match status" value="1"/>
</dbReference>
<dbReference type="InterPro" id="IPR027470">
    <property type="entry name" value="Cation_efflux_CTD"/>
</dbReference>
<feature type="domain" description="Cation efflux protein transmembrane" evidence="8">
    <location>
        <begin position="20"/>
        <end position="212"/>
    </location>
</feature>
<feature type="domain" description="Cation efflux protein cytoplasmic" evidence="9">
    <location>
        <begin position="216"/>
        <end position="291"/>
    </location>
</feature>
<keyword evidence="3" id="KW-0813">Transport</keyword>
<dbReference type="Proteomes" id="UP000294937">
    <property type="component" value="Unassembled WGS sequence"/>
</dbReference>
<dbReference type="Gene3D" id="3.30.70.1350">
    <property type="entry name" value="Cation efflux protein, cytoplasmic domain"/>
    <property type="match status" value="1"/>
</dbReference>
<keyword evidence="4 7" id="KW-0812">Transmembrane</keyword>
<evidence type="ECO:0000259" key="8">
    <source>
        <dbReference type="Pfam" id="PF01545"/>
    </source>
</evidence>
<organism evidence="10 11">
    <name type="scientific">Hazenella coriacea</name>
    <dbReference type="NCBI Taxonomy" id="1179467"/>
    <lineage>
        <taxon>Bacteria</taxon>
        <taxon>Bacillati</taxon>
        <taxon>Bacillota</taxon>
        <taxon>Bacilli</taxon>
        <taxon>Bacillales</taxon>
        <taxon>Thermoactinomycetaceae</taxon>
        <taxon>Hazenella</taxon>
    </lineage>
</organism>
<dbReference type="InterPro" id="IPR036837">
    <property type="entry name" value="Cation_efflux_CTD_sf"/>
</dbReference>
<sequence length="300" mass="32494">MEMMNQLPNPKQDEAQKGAWLSIGAYFVLSLVKLWIGSVSHSQAVFADGLNNVSDILLSIAILIGLKVSSQPADHNHPYGHWKAETIATLVAAILMVLVAIEVWIQAIQALIQPKPTQISPVALYVSLGSAVVMFIVSSVNMRLSRKTNSIALQAAAHDNRSDAYVSIGAAVGIVGSYGGFGWLDPVAAFLVGILIVKTGWEVGAPAIHMLMDGFDQEKLQGIEEKVLQISGITQVKEIRARNHGVYVYVDMTITVDPYLSVIESHLLTEEIENGLKGYLNIVSVHVHVEPSLQADKLLP</sequence>
<dbReference type="Gene3D" id="1.20.1510.10">
    <property type="entry name" value="Cation efflux protein transmembrane domain"/>
    <property type="match status" value="1"/>
</dbReference>
<feature type="transmembrane region" description="Helical" evidence="7">
    <location>
        <begin position="87"/>
        <end position="112"/>
    </location>
</feature>
<dbReference type="SUPFAM" id="SSF161111">
    <property type="entry name" value="Cation efflux protein transmembrane domain-like"/>
    <property type="match status" value="1"/>
</dbReference>
<keyword evidence="5 7" id="KW-1133">Transmembrane helix</keyword>
<reference evidence="10 11" key="1">
    <citation type="submission" date="2019-03" db="EMBL/GenBank/DDBJ databases">
        <title>Genomic Encyclopedia of Type Strains, Phase IV (KMG-IV): sequencing the most valuable type-strain genomes for metagenomic binning, comparative biology and taxonomic classification.</title>
        <authorList>
            <person name="Goeker M."/>
        </authorList>
    </citation>
    <scope>NUCLEOTIDE SEQUENCE [LARGE SCALE GENOMIC DNA]</scope>
    <source>
        <strain evidence="10 11">DSM 45707</strain>
    </source>
</reference>
<dbReference type="InterPro" id="IPR027469">
    <property type="entry name" value="Cation_efflux_TMD_sf"/>
</dbReference>
<feature type="transmembrane region" description="Helical" evidence="7">
    <location>
        <begin position="164"/>
        <end position="181"/>
    </location>
</feature>
<comment type="caution">
    <text evidence="10">The sequence shown here is derived from an EMBL/GenBank/DDBJ whole genome shotgun (WGS) entry which is preliminary data.</text>
</comment>
<feature type="transmembrane region" description="Helical" evidence="7">
    <location>
        <begin position="20"/>
        <end position="37"/>
    </location>
</feature>
<dbReference type="Pfam" id="PF16916">
    <property type="entry name" value="ZT_dimer"/>
    <property type="match status" value="1"/>
</dbReference>
<dbReference type="PANTHER" id="PTHR43840:SF50">
    <property type="entry name" value="MANGANESE EFFLUX SYSTEM PROTEIN MNES"/>
    <property type="match status" value="1"/>
</dbReference>
<evidence type="ECO:0000256" key="6">
    <source>
        <dbReference type="ARBA" id="ARBA00023136"/>
    </source>
</evidence>
<evidence type="ECO:0000256" key="3">
    <source>
        <dbReference type="ARBA" id="ARBA00022448"/>
    </source>
</evidence>
<comment type="subcellular location">
    <subcellularLocation>
        <location evidence="1">Membrane</location>
        <topology evidence="1">Multi-pass membrane protein</topology>
    </subcellularLocation>
</comment>
<keyword evidence="6 7" id="KW-0472">Membrane</keyword>
<protein>
    <submittedName>
        <fullName evidence="10">Cation diffusion facilitator family transporter</fullName>
    </submittedName>
</protein>
<evidence type="ECO:0000313" key="11">
    <source>
        <dbReference type="Proteomes" id="UP000294937"/>
    </source>
</evidence>
<dbReference type="Pfam" id="PF01545">
    <property type="entry name" value="Cation_efflux"/>
    <property type="match status" value="1"/>
</dbReference>
<proteinExistence type="inferred from homology"/>
<dbReference type="InterPro" id="IPR050291">
    <property type="entry name" value="CDF_Transporter"/>
</dbReference>
<dbReference type="GO" id="GO:0016020">
    <property type="term" value="C:membrane"/>
    <property type="evidence" value="ECO:0007669"/>
    <property type="project" value="UniProtKB-SubCell"/>
</dbReference>
<comment type="similarity">
    <text evidence="2">Belongs to the cation diffusion facilitator (CDF) transporter (TC 2.A.4) family.</text>
</comment>
<accession>A0A4R3L2A0</accession>
<dbReference type="FunFam" id="1.20.1510.10:FF:000006">
    <property type="entry name" value="Divalent cation efflux transporter"/>
    <property type="match status" value="1"/>
</dbReference>
<feature type="transmembrane region" description="Helical" evidence="7">
    <location>
        <begin position="124"/>
        <end position="144"/>
    </location>
</feature>
<evidence type="ECO:0000256" key="7">
    <source>
        <dbReference type="SAM" id="Phobius"/>
    </source>
</evidence>
<keyword evidence="11" id="KW-1185">Reference proteome</keyword>
<evidence type="ECO:0000259" key="9">
    <source>
        <dbReference type="Pfam" id="PF16916"/>
    </source>
</evidence>
<evidence type="ECO:0000256" key="4">
    <source>
        <dbReference type="ARBA" id="ARBA00022692"/>
    </source>
</evidence>
<dbReference type="NCBIfam" id="TIGR01297">
    <property type="entry name" value="CDF"/>
    <property type="match status" value="1"/>
</dbReference>